<comment type="caution">
    <text evidence="1">The sequence shown here is derived from an EMBL/GenBank/DDBJ whole genome shotgun (WGS) entry which is preliminary data.</text>
</comment>
<name>A0A5B6VCX0_9ROSI</name>
<gene>
    <name evidence="1" type="ORF">EPI10_001938</name>
</gene>
<evidence type="ECO:0000313" key="2">
    <source>
        <dbReference type="Proteomes" id="UP000325315"/>
    </source>
</evidence>
<dbReference type="Proteomes" id="UP000325315">
    <property type="component" value="Unassembled WGS sequence"/>
</dbReference>
<dbReference type="EMBL" id="SMMG02000007">
    <property type="protein sequence ID" value="KAA3466877.1"/>
    <property type="molecule type" value="Genomic_DNA"/>
</dbReference>
<accession>A0A5B6VCX0</accession>
<sequence>MYRSRTEENGLRSREIESNRVAVFVVKAMKGSRIVKDHHHTIKLNFAKEMVKAMTQGHVEAVGGTRPAHAGVRGVTNIPLLEALEQMPYYVKFMKYILSKKKRLGEFETVELTKECIAFL</sequence>
<keyword evidence="2" id="KW-1185">Reference proteome</keyword>
<proteinExistence type="predicted"/>
<protein>
    <submittedName>
        <fullName evidence="1">Retrotransposon gag protein</fullName>
    </submittedName>
</protein>
<dbReference type="AlphaFoldDB" id="A0A5B6VCX0"/>
<organism evidence="1 2">
    <name type="scientific">Gossypium australe</name>
    <dbReference type="NCBI Taxonomy" id="47621"/>
    <lineage>
        <taxon>Eukaryota</taxon>
        <taxon>Viridiplantae</taxon>
        <taxon>Streptophyta</taxon>
        <taxon>Embryophyta</taxon>
        <taxon>Tracheophyta</taxon>
        <taxon>Spermatophyta</taxon>
        <taxon>Magnoliopsida</taxon>
        <taxon>eudicotyledons</taxon>
        <taxon>Gunneridae</taxon>
        <taxon>Pentapetalae</taxon>
        <taxon>rosids</taxon>
        <taxon>malvids</taxon>
        <taxon>Malvales</taxon>
        <taxon>Malvaceae</taxon>
        <taxon>Malvoideae</taxon>
        <taxon>Gossypium</taxon>
    </lineage>
</organism>
<evidence type="ECO:0000313" key="1">
    <source>
        <dbReference type="EMBL" id="KAA3466877.1"/>
    </source>
</evidence>
<reference evidence="2" key="1">
    <citation type="journal article" date="2019" name="Plant Biotechnol. J.">
        <title>Genome sequencing of the Australian wild diploid species Gossypium australe highlights disease resistance and delayed gland morphogenesis.</title>
        <authorList>
            <person name="Cai Y."/>
            <person name="Cai X."/>
            <person name="Wang Q."/>
            <person name="Wang P."/>
            <person name="Zhang Y."/>
            <person name="Cai C."/>
            <person name="Xu Y."/>
            <person name="Wang K."/>
            <person name="Zhou Z."/>
            <person name="Wang C."/>
            <person name="Geng S."/>
            <person name="Li B."/>
            <person name="Dong Q."/>
            <person name="Hou Y."/>
            <person name="Wang H."/>
            <person name="Ai P."/>
            <person name="Liu Z."/>
            <person name="Yi F."/>
            <person name="Sun M."/>
            <person name="An G."/>
            <person name="Cheng J."/>
            <person name="Zhang Y."/>
            <person name="Shi Q."/>
            <person name="Xie Y."/>
            <person name="Shi X."/>
            <person name="Chang Y."/>
            <person name="Huang F."/>
            <person name="Chen Y."/>
            <person name="Hong S."/>
            <person name="Mi L."/>
            <person name="Sun Q."/>
            <person name="Zhang L."/>
            <person name="Zhou B."/>
            <person name="Peng R."/>
            <person name="Zhang X."/>
            <person name="Liu F."/>
        </authorList>
    </citation>
    <scope>NUCLEOTIDE SEQUENCE [LARGE SCALE GENOMIC DNA]</scope>
    <source>
        <strain evidence="2">cv. PA1801</strain>
    </source>
</reference>
<dbReference type="OrthoDB" id="1937287at2759"/>